<sequence length="911" mass="99462">MSEQSIQSSINNKILVTGVILVISVIVGAQLGQAESEQIRMMSFLVPLLGIAAALVFLKNGLSPITGQLVAVYAAMPLLKVGNRAQFEQLDLSGFPQLHRVLSNVDVDVREEEHEDDHTESLLLALKGCQANIMVADSELNIVYMNDSVTVMLRQNEHQLRKELPNFNVATTIGTNIDMFHANPSHQRNLLASLRDVYKTQITVAGLTFDLIATPVFDKNNERIATLVEWKDLTEQLAIEQKQKNEAAKNARISSALNVCQANVMLADDDCNIVYGNESVMSMLRKNQAQLQTALPRFNVDTLMGQNIDIFHANPSHQRNLLSNLTDTYKTDIEVAGFTFGLIATPVQDENGNRLGTVVEWEDKTERLVQEREAQKAANENLRVRRALDNVATNTMIADGHFNIVYMNESVTSMMKNAERDIRQDLPNFDSNKLMGANIDVFHKNPAHQRNMVSHLTDTYKTEIQVGGRTFGLVANPILASDGERIGTVVEWEDRTDEVAIESEVNELVESAREGNLAVRLNENDKQGFYLRLAQGLNGLVSLVDDAVSDTVNMLDALANGDLTQRINADYKGAFDKLKQDANTTADKLTEVLNRISSSAAMVASGAEEISQGNADLSQRTEEQASSLEETASSMEEMTSTVRQNADNAKVANELAAETSEKAVTGGEVVNRAVSSMSEINESSKKIADIISVIDEIAFQTNLLALNAAVEAARAGEQGRGFAVVAGEVRNLAQRSAGAAKEIKDLIRDSVGKVEDGTLLVNESGATLKEIVAAVKRVTEMISDIAEASEEQSSGIEQVNKAVAQMDEMTQQNAALVEQASAAGESMAEQANDMRRLLNFFNVGDSNTDSLPASVSSLPTKRLNTPQQPVSNAGSMQLNNSTPAKVTSNLSQRSTEPANRFADDSEEWEEF</sequence>
<feature type="domain" description="Methyl-accepting transducer" evidence="6">
    <location>
        <begin position="599"/>
        <end position="828"/>
    </location>
</feature>
<dbReference type="CDD" id="cd11386">
    <property type="entry name" value="MCP_signal"/>
    <property type="match status" value="1"/>
</dbReference>
<dbReference type="PANTHER" id="PTHR43531">
    <property type="entry name" value="PROTEIN ICFG"/>
    <property type="match status" value="1"/>
</dbReference>
<evidence type="ECO:0000256" key="2">
    <source>
        <dbReference type="ARBA" id="ARBA00029447"/>
    </source>
</evidence>
<proteinExistence type="inferred from homology"/>
<dbReference type="InterPro" id="IPR000014">
    <property type="entry name" value="PAS"/>
</dbReference>
<feature type="compositionally biased region" description="Low complexity" evidence="4">
    <location>
        <begin position="625"/>
        <end position="641"/>
    </location>
</feature>
<evidence type="ECO:0000256" key="3">
    <source>
        <dbReference type="PROSITE-ProRule" id="PRU00284"/>
    </source>
</evidence>
<feature type="transmembrane region" description="Helical" evidence="5">
    <location>
        <begin position="14"/>
        <end position="32"/>
    </location>
</feature>
<keyword evidence="5" id="KW-0812">Transmembrane</keyword>
<accession>A0ABT7EPP5</accession>
<feature type="region of interest" description="Disordered" evidence="4">
    <location>
        <begin position="607"/>
        <end position="642"/>
    </location>
</feature>
<comment type="similarity">
    <text evidence="2">Belongs to the methyl-accepting chemotaxis (MCP) protein family.</text>
</comment>
<organism evidence="8 9">
    <name type="scientific">Pseudoalteromonas obscura</name>
    <dbReference type="NCBI Taxonomy" id="3048491"/>
    <lineage>
        <taxon>Bacteria</taxon>
        <taxon>Pseudomonadati</taxon>
        <taxon>Pseudomonadota</taxon>
        <taxon>Gammaproteobacteria</taxon>
        <taxon>Alteromonadales</taxon>
        <taxon>Pseudoalteromonadaceae</taxon>
        <taxon>Pseudoalteromonas</taxon>
    </lineage>
</organism>
<keyword evidence="3" id="KW-0807">Transducer</keyword>
<dbReference type="Pfam" id="PF18947">
    <property type="entry name" value="HAMP_2"/>
    <property type="match status" value="1"/>
</dbReference>
<evidence type="ECO:0000259" key="7">
    <source>
        <dbReference type="PROSITE" id="PS50885"/>
    </source>
</evidence>
<dbReference type="PANTHER" id="PTHR43531:SF14">
    <property type="entry name" value="METHYL-ACCEPTING CHEMOTAXIS PROTEIN I-RELATED"/>
    <property type="match status" value="1"/>
</dbReference>
<keyword evidence="5" id="KW-0472">Membrane</keyword>
<dbReference type="SMART" id="SM00283">
    <property type="entry name" value="MA"/>
    <property type="match status" value="1"/>
</dbReference>
<feature type="transmembrane region" description="Helical" evidence="5">
    <location>
        <begin position="39"/>
        <end position="58"/>
    </location>
</feature>
<evidence type="ECO:0000313" key="9">
    <source>
        <dbReference type="Proteomes" id="UP001231915"/>
    </source>
</evidence>
<keyword evidence="1" id="KW-0488">Methylation</keyword>
<dbReference type="SUPFAM" id="SSF58104">
    <property type="entry name" value="Methyl-accepting chemotaxis protein (MCP) signaling domain"/>
    <property type="match status" value="1"/>
</dbReference>
<evidence type="ECO:0000256" key="4">
    <source>
        <dbReference type="SAM" id="MobiDB-lite"/>
    </source>
</evidence>
<protein>
    <submittedName>
        <fullName evidence="8">Methyl-accepting chemotaxis protein</fullName>
    </submittedName>
</protein>
<dbReference type="Pfam" id="PF13426">
    <property type="entry name" value="PAS_9"/>
    <property type="match status" value="1"/>
</dbReference>
<dbReference type="InterPro" id="IPR004089">
    <property type="entry name" value="MCPsignal_dom"/>
</dbReference>
<reference evidence="8 9" key="1">
    <citation type="submission" date="2023-05" db="EMBL/GenBank/DDBJ databases">
        <title>Pseudoalteromonas ardens sp. nov., Pseudoalteromonas obscura sp. nov., and Pseudoalteromonas umbrosa sp. nov., isolated from the coral Montipora capitata.</title>
        <authorList>
            <person name="Thomas E.M."/>
            <person name="Smith E.M."/>
            <person name="Papke E."/>
            <person name="Shlafstein M.D."/>
            <person name="Oline D.K."/>
            <person name="Videau P."/>
            <person name="Saw J.H."/>
            <person name="Strangman W.K."/>
            <person name="Ushijima B."/>
        </authorList>
    </citation>
    <scope>NUCLEOTIDE SEQUENCE [LARGE SCALE GENOMIC DNA]</scope>
    <source>
        <strain evidence="8 9">P94</strain>
    </source>
</reference>
<dbReference type="PROSITE" id="PS50111">
    <property type="entry name" value="CHEMOTAXIS_TRANSDUC_2"/>
    <property type="match status" value="1"/>
</dbReference>
<dbReference type="Pfam" id="PF13188">
    <property type="entry name" value="PAS_8"/>
    <property type="match status" value="1"/>
</dbReference>
<dbReference type="Pfam" id="PF00015">
    <property type="entry name" value="MCPsignal"/>
    <property type="match status" value="1"/>
</dbReference>
<evidence type="ECO:0000313" key="8">
    <source>
        <dbReference type="EMBL" id="MDK2597032.1"/>
    </source>
</evidence>
<feature type="region of interest" description="Disordered" evidence="4">
    <location>
        <begin position="851"/>
        <end position="911"/>
    </location>
</feature>
<dbReference type="Gene3D" id="1.10.287.950">
    <property type="entry name" value="Methyl-accepting chemotaxis protein"/>
    <property type="match status" value="1"/>
</dbReference>
<feature type="domain" description="HAMP" evidence="7">
    <location>
        <begin position="542"/>
        <end position="594"/>
    </location>
</feature>
<dbReference type="Proteomes" id="UP001231915">
    <property type="component" value="Unassembled WGS sequence"/>
</dbReference>
<gene>
    <name evidence="8" type="ORF">QNM18_18420</name>
</gene>
<dbReference type="InterPro" id="IPR051310">
    <property type="entry name" value="MCP_chemotaxis"/>
</dbReference>
<dbReference type="InterPro" id="IPR003660">
    <property type="entry name" value="HAMP_dom"/>
</dbReference>
<evidence type="ECO:0000256" key="1">
    <source>
        <dbReference type="ARBA" id="ARBA00022481"/>
    </source>
</evidence>
<dbReference type="Gene3D" id="3.30.450.20">
    <property type="entry name" value="PAS domain"/>
    <property type="match status" value="3"/>
</dbReference>
<name>A0ABT7EPP5_9GAMM</name>
<keyword evidence="9" id="KW-1185">Reference proteome</keyword>
<evidence type="ECO:0000259" key="6">
    <source>
        <dbReference type="PROSITE" id="PS50111"/>
    </source>
</evidence>
<dbReference type="RefSeq" id="WP_211013038.1">
    <property type="nucleotide sequence ID" value="NZ_JASJUT010000009.1"/>
</dbReference>
<dbReference type="EMBL" id="JASJUT010000009">
    <property type="protein sequence ID" value="MDK2597032.1"/>
    <property type="molecule type" value="Genomic_DNA"/>
</dbReference>
<dbReference type="PROSITE" id="PS50885">
    <property type="entry name" value="HAMP"/>
    <property type="match status" value="1"/>
</dbReference>
<comment type="caution">
    <text evidence="8">The sequence shown here is derived from an EMBL/GenBank/DDBJ whole genome shotgun (WGS) entry which is preliminary data.</text>
</comment>
<feature type="compositionally biased region" description="Polar residues" evidence="4">
    <location>
        <begin position="851"/>
        <end position="897"/>
    </location>
</feature>
<evidence type="ECO:0000256" key="5">
    <source>
        <dbReference type="SAM" id="Phobius"/>
    </source>
</evidence>
<keyword evidence="5" id="KW-1133">Transmembrane helix</keyword>